<keyword evidence="13" id="KW-0325">Glycoprotein</keyword>
<protein>
    <recommendedName>
        <fullName evidence="14">Peptide O-xylosyltransferase</fullName>
    </recommendedName>
</protein>
<evidence type="ECO:0000256" key="1">
    <source>
        <dbReference type="ARBA" id="ARBA00004323"/>
    </source>
</evidence>
<evidence type="ECO:0000256" key="9">
    <source>
        <dbReference type="ARBA" id="ARBA00022989"/>
    </source>
</evidence>
<organism evidence="15">
    <name type="scientific">Limosilactobacillus reuteri</name>
    <name type="common">Lactobacillus reuteri</name>
    <dbReference type="NCBI Taxonomy" id="1598"/>
    <lineage>
        <taxon>Bacteria</taxon>
        <taxon>Bacillati</taxon>
        <taxon>Bacillota</taxon>
        <taxon>Bacilli</taxon>
        <taxon>Lactobacillales</taxon>
        <taxon>Lactobacillaceae</taxon>
        <taxon>Limosilactobacillus</taxon>
    </lineage>
</organism>
<evidence type="ECO:0000256" key="8">
    <source>
        <dbReference type="ARBA" id="ARBA00022968"/>
    </source>
</evidence>
<evidence type="ECO:0000256" key="3">
    <source>
        <dbReference type="ARBA" id="ARBA00022676"/>
    </source>
</evidence>
<evidence type="ECO:0000256" key="13">
    <source>
        <dbReference type="ARBA" id="ARBA00023180"/>
    </source>
</evidence>
<evidence type="ECO:0000256" key="11">
    <source>
        <dbReference type="ARBA" id="ARBA00023136"/>
    </source>
</evidence>
<dbReference type="Pfam" id="PF02485">
    <property type="entry name" value="Branch"/>
    <property type="match status" value="1"/>
</dbReference>
<dbReference type="GO" id="GO:0015012">
    <property type="term" value="P:heparan sulfate proteoglycan biosynthetic process"/>
    <property type="evidence" value="ECO:0007669"/>
    <property type="project" value="TreeGrafter"/>
</dbReference>
<keyword evidence="4 15" id="KW-0808">Transferase</keyword>
<keyword evidence="11" id="KW-0472">Membrane</keyword>
<evidence type="ECO:0000256" key="6">
    <source>
        <dbReference type="ARBA" id="ARBA00022723"/>
    </source>
</evidence>
<keyword evidence="8" id="KW-0735">Signal-anchor</keyword>
<keyword evidence="5" id="KW-0812">Transmembrane</keyword>
<dbReference type="EMBL" id="LN887453">
    <property type="protein sequence ID" value="CUR39517.1"/>
    <property type="molecule type" value="Genomic_DNA"/>
</dbReference>
<evidence type="ECO:0000313" key="15">
    <source>
        <dbReference type="EMBL" id="CUR39517.1"/>
    </source>
</evidence>
<dbReference type="PANTHER" id="PTHR46025:SF3">
    <property type="entry name" value="XYLOSYLTRANSFERASE OXT"/>
    <property type="match status" value="1"/>
</dbReference>
<evidence type="ECO:0000256" key="4">
    <source>
        <dbReference type="ARBA" id="ARBA00022679"/>
    </source>
</evidence>
<dbReference type="GO" id="GO:0046872">
    <property type="term" value="F:metal ion binding"/>
    <property type="evidence" value="ECO:0007669"/>
    <property type="project" value="UniProtKB-KW"/>
</dbReference>
<keyword evidence="6" id="KW-0479">Metal-binding</keyword>
<reference evidence="15" key="1">
    <citation type="submission" date="2015-10" db="EMBL/GenBank/DDBJ databases">
        <authorList>
            <person name="Gilbert D.G."/>
        </authorList>
    </citation>
    <scope>NUCLEOTIDE SEQUENCE</scope>
    <source>
        <strain evidence="15">3c6</strain>
    </source>
</reference>
<evidence type="ECO:0000256" key="5">
    <source>
        <dbReference type="ARBA" id="ARBA00022692"/>
    </source>
</evidence>
<dbReference type="GO" id="GO:0016020">
    <property type="term" value="C:membrane"/>
    <property type="evidence" value="ECO:0007669"/>
    <property type="project" value="InterPro"/>
</dbReference>
<dbReference type="AlphaFoldDB" id="A0A0U5JRP7"/>
<keyword evidence="10" id="KW-0333">Golgi apparatus</keyword>
<keyword evidence="3" id="KW-0328">Glycosyltransferase</keyword>
<dbReference type="InterPro" id="IPR043538">
    <property type="entry name" value="XYLT"/>
</dbReference>
<dbReference type="PANTHER" id="PTHR46025">
    <property type="entry name" value="XYLOSYLTRANSFERASE OXT"/>
    <property type="match status" value="1"/>
</dbReference>
<keyword evidence="9" id="KW-1133">Transmembrane helix</keyword>
<evidence type="ECO:0000256" key="12">
    <source>
        <dbReference type="ARBA" id="ARBA00023157"/>
    </source>
</evidence>
<evidence type="ECO:0000256" key="14">
    <source>
        <dbReference type="ARBA" id="ARBA00042865"/>
    </source>
</evidence>
<keyword evidence="7" id="KW-0256">Endoplasmic reticulum</keyword>
<evidence type="ECO:0000256" key="7">
    <source>
        <dbReference type="ARBA" id="ARBA00022824"/>
    </source>
</evidence>
<accession>A0A0U5JRP7</accession>
<dbReference type="GO" id="GO:0050650">
    <property type="term" value="P:chondroitin sulfate proteoglycan biosynthetic process"/>
    <property type="evidence" value="ECO:0007669"/>
    <property type="project" value="TreeGrafter"/>
</dbReference>
<comment type="subcellular location">
    <subcellularLocation>
        <location evidence="2">Endoplasmic reticulum membrane</location>
        <topology evidence="2">Single-pass type II membrane protein</topology>
    </subcellularLocation>
    <subcellularLocation>
        <location evidence="1">Golgi apparatus membrane</location>
        <topology evidence="1">Single-pass type II membrane protein</topology>
    </subcellularLocation>
</comment>
<dbReference type="InterPro" id="IPR003406">
    <property type="entry name" value="Glyco_trans_14"/>
</dbReference>
<keyword evidence="12" id="KW-1015">Disulfide bond</keyword>
<name>A0A0U5JRP7_LIMRT</name>
<dbReference type="GO" id="GO:0030158">
    <property type="term" value="F:protein xylosyltransferase activity"/>
    <property type="evidence" value="ECO:0007669"/>
    <property type="project" value="InterPro"/>
</dbReference>
<evidence type="ECO:0000256" key="2">
    <source>
        <dbReference type="ARBA" id="ARBA00004648"/>
    </source>
</evidence>
<evidence type="ECO:0000256" key="10">
    <source>
        <dbReference type="ARBA" id="ARBA00023034"/>
    </source>
</evidence>
<sequence>MKHAIMVLGSGNDAEILQKLINHFDDSEIDFFIHWDQKYRLPNLKSQKSQIKFVPRIKVYWGTSTLVYAEKRLLECVYNSHKEYNYVHLISSTDIPLMTRQYFKKFFNKELYLGFVPVNKKDIQRLSFYYPIDHLNIRNSGFFIGIIKVLNIIFHINRLKDKNIVPMKGSQWFSIQGKFLPIILKYNNMDIFKHSFLSDETYLQTILSNYRPSQLIDDNEMAARYIDWNRGTPYTFTEKDIPELKQVINTKFAFARKVRDASLIDKLFISDK</sequence>
<proteinExistence type="predicted"/>
<gene>
    <name evidence="15" type="ORF">LRLP16767_LR3C6_01484</name>
</gene>